<dbReference type="HOGENOM" id="CLU_020667_1_0_7"/>
<dbReference type="CDD" id="cd01949">
    <property type="entry name" value="GGDEF"/>
    <property type="match status" value="1"/>
</dbReference>
<feature type="domain" description="GGDEF" evidence="3">
    <location>
        <begin position="326"/>
        <end position="453"/>
    </location>
</feature>
<evidence type="ECO:0000256" key="1">
    <source>
        <dbReference type="ARBA" id="ARBA00012528"/>
    </source>
</evidence>
<dbReference type="SMART" id="SM00062">
    <property type="entry name" value="PBPb"/>
    <property type="match status" value="1"/>
</dbReference>
<protein>
    <recommendedName>
        <fullName evidence="1">diguanylate cyclase</fullName>
        <ecNumber evidence="1">2.7.7.65</ecNumber>
    </recommendedName>
</protein>
<evidence type="ECO:0000313" key="4">
    <source>
        <dbReference type="EMBL" id="AGW12647.1"/>
    </source>
</evidence>
<dbReference type="PROSITE" id="PS50887">
    <property type="entry name" value="GGDEF"/>
    <property type="match status" value="1"/>
</dbReference>
<proteinExistence type="predicted"/>
<dbReference type="GO" id="GO:0052621">
    <property type="term" value="F:diguanylate cyclase activity"/>
    <property type="evidence" value="ECO:0007669"/>
    <property type="project" value="UniProtKB-EC"/>
</dbReference>
<dbReference type="InterPro" id="IPR029787">
    <property type="entry name" value="Nucleotide_cyclase"/>
</dbReference>
<keyword evidence="2" id="KW-1133">Transmembrane helix</keyword>
<accession>T2G9S6</accession>
<dbReference type="Gene3D" id="3.40.190.10">
    <property type="entry name" value="Periplasmic binding protein-like II"/>
    <property type="match status" value="2"/>
</dbReference>
<name>T2G9S6_MEGG1</name>
<dbReference type="GO" id="GO:0005886">
    <property type="term" value="C:plasma membrane"/>
    <property type="evidence" value="ECO:0007669"/>
    <property type="project" value="TreeGrafter"/>
</dbReference>
<evidence type="ECO:0000256" key="2">
    <source>
        <dbReference type="SAM" id="Phobius"/>
    </source>
</evidence>
<reference evidence="5" key="2">
    <citation type="submission" date="2013-07" db="EMBL/GenBank/DDBJ databases">
        <authorList>
            <person name="Morais-Silva F.O."/>
            <person name="Rezende A.M."/>
            <person name="Pimentel C."/>
            <person name="Resende D.M."/>
            <person name="Santos C.I."/>
            <person name="Clemente C."/>
            <person name="de Oliveira L.M."/>
            <person name="da Silva S.M."/>
            <person name="Costa D.A."/>
            <person name="Varela-Raposo A."/>
            <person name="Horacio E.C.A."/>
            <person name="Matos M."/>
            <person name="Flores O."/>
            <person name="Ruiz J.C."/>
            <person name="Rodrigues-Pousada C."/>
        </authorList>
    </citation>
    <scope>NUCLEOTIDE SEQUENCE [LARGE SCALE GENOMIC DNA]</scope>
    <source>
        <strain evidence="5">ATCC 19364 / DSM 1382 / NCIMB 9332 / VKM B-1759</strain>
    </source>
</reference>
<dbReference type="NCBIfam" id="TIGR00254">
    <property type="entry name" value="GGDEF"/>
    <property type="match status" value="1"/>
</dbReference>
<dbReference type="GO" id="GO:0043709">
    <property type="term" value="P:cell adhesion involved in single-species biofilm formation"/>
    <property type="evidence" value="ECO:0007669"/>
    <property type="project" value="TreeGrafter"/>
</dbReference>
<dbReference type="Proteomes" id="UP000016587">
    <property type="component" value="Chromosome"/>
</dbReference>
<dbReference type="KEGG" id="dgg:DGI_0747"/>
<dbReference type="SMART" id="SM00267">
    <property type="entry name" value="GGDEF"/>
    <property type="match status" value="1"/>
</dbReference>
<evidence type="ECO:0000313" key="5">
    <source>
        <dbReference type="Proteomes" id="UP000016587"/>
    </source>
</evidence>
<evidence type="ECO:0000259" key="3">
    <source>
        <dbReference type="PROSITE" id="PS50887"/>
    </source>
</evidence>
<keyword evidence="5" id="KW-1185">Reference proteome</keyword>
<dbReference type="PANTHER" id="PTHR45138:SF24">
    <property type="entry name" value="DIGUANYLATE CYCLASE DGCC-RELATED"/>
    <property type="match status" value="1"/>
</dbReference>
<dbReference type="eggNOG" id="COG3706">
    <property type="taxonomic scope" value="Bacteria"/>
</dbReference>
<dbReference type="PANTHER" id="PTHR45138">
    <property type="entry name" value="REGULATORY COMPONENTS OF SENSORY TRANSDUCTION SYSTEM"/>
    <property type="match status" value="1"/>
</dbReference>
<dbReference type="Pfam" id="PF00497">
    <property type="entry name" value="SBP_bac_3"/>
    <property type="match status" value="1"/>
</dbReference>
<keyword evidence="2" id="KW-0812">Transmembrane</keyword>
<dbReference type="SUPFAM" id="SSF53850">
    <property type="entry name" value="Periplasmic binding protein-like II"/>
    <property type="match status" value="1"/>
</dbReference>
<dbReference type="STRING" id="1121448.DGI_0747"/>
<dbReference type="EMBL" id="CP006585">
    <property type="protein sequence ID" value="AGW12647.1"/>
    <property type="molecule type" value="Genomic_DNA"/>
</dbReference>
<feature type="transmembrane region" description="Helical" evidence="2">
    <location>
        <begin position="263"/>
        <end position="281"/>
    </location>
</feature>
<dbReference type="EC" id="2.7.7.65" evidence="1"/>
<sequence>MICLGVLAFARPGVCAGIELSQAERGYLERLGPVTLCVDPDWTPFERINEQGQHEGIAADLLLLVSRRLGLPMQLVPTRNWEESLQASKDGRCMALSFLNQTPNREEWLTFTEPLFTDSNVFITREEHPFIADPSSLSYEAIVLPEGTSIEERIRREYPNLRVLTVATEQEAFSLVSEKKADMTMRSLIVAAYTIKKDGWFNLKIAGQLPNYANALRMGVVKTEPMLRDILNKGVDTITPMDRGQIVNKHVSINVQTAVDRAMVVRVVAIALAVVGVVLYWNRRLKQHNEELERRSQTDTLTSLPNRTRIDELFLTECSRGERYGRPFSVIMLDIDNFKRVNDEFGHQMGDKVLVATARAARDAVRTVDTLGRWGGEEFLVLCPETPEDMAVQVAERIRQVIAATAMGTGTPQTISAGVASLLPGDTPDALLQRADAALYQAKRLGRNRVCAA</sequence>
<dbReference type="AlphaFoldDB" id="T2G9S6"/>
<dbReference type="GO" id="GO:1902201">
    <property type="term" value="P:negative regulation of bacterial-type flagellum-dependent cell motility"/>
    <property type="evidence" value="ECO:0007669"/>
    <property type="project" value="TreeGrafter"/>
</dbReference>
<dbReference type="InterPro" id="IPR001638">
    <property type="entry name" value="Solute-binding_3/MltF_N"/>
</dbReference>
<gene>
    <name evidence="4" type="ORF">DGI_0747</name>
</gene>
<dbReference type="Pfam" id="PF00990">
    <property type="entry name" value="GGDEF"/>
    <property type="match status" value="1"/>
</dbReference>
<dbReference type="SUPFAM" id="SSF55073">
    <property type="entry name" value="Nucleotide cyclase"/>
    <property type="match status" value="1"/>
</dbReference>
<reference evidence="4 5" key="1">
    <citation type="journal article" date="2013" name="J. Bacteriol.">
        <title>Roles of HynAB and Ech, the only two hydrogenases found in the model sulfate reducer Desulfovibrio gigas.</title>
        <authorList>
            <person name="Morais-Silva F.O."/>
            <person name="Santos C.I."/>
            <person name="Rodrigues R."/>
            <person name="Pereira I.A."/>
            <person name="Rodrigues-Pousada C."/>
        </authorList>
    </citation>
    <scope>NUCLEOTIDE SEQUENCE [LARGE SCALE GENOMIC DNA]</scope>
    <source>
        <strain evidence="5">ATCC 19364 / DSM 1382 / NCIMB 9332 / VKM B-1759</strain>
    </source>
</reference>
<dbReference type="InterPro" id="IPR050469">
    <property type="entry name" value="Diguanylate_Cyclase"/>
</dbReference>
<dbReference type="InterPro" id="IPR000160">
    <property type="entry name" value="GGDEF_dom"/>
</dbReference>
<dbReference type="FunFam" id="3.30.70.270:FF:000001">
    <property type="entry name" value="Diguanylate cyclase domain protein"/>
    <property type="match status" value="1"/>
</dbReference>
<dbReference type="CDD" id="cd13708">
    <property type="entry name" value="PBP2_BvgS_like_1"/>
    <property type="match status" value="1"/>
</dbReference>
<dbReference type="PATRIC" id="fig|1121448.10.peg.752"/>
<keyword evidence="2" id="KW-0472">Membrane</keyword>
<organism evidence="4 5">
    <name type="scientific">Megalodesulfovibrio gigas (strain ATCC 19364 / DSM 1382 / NCIMB 9332 / VKM B-1759)</name>
    <name type="common">Desulfovibrio gigas</name>
    <dbReference type="NCBI Taxonomy" id="1121448"/>
    <lineage>
        <taxon>Bacteria</taxon>
        <taxon>Pseudomonadati</taxon>
        <taxon>Thermodesulfobacteriota</taxon>
        <taxon>Desulfovibrionia</taxon>
        <taxon>Desulfovibrionales</taxon>
        <taxon>Desulfovibrionaceae</taxon>
        <taxon>Megalodesulfovibrio</taxon>
    </lineage>
</organism>
<dbReference type="InterPro" id="IPR043128">
    <property type="entry name" value="Rev_trsase/Diguanyl_cyclase"/>
</dbReference>
<dbReference type="Gene3D" id="3.30.70.270">
    <property type="match status" value="1"/>
</dbReference>